<feature type="modified residue" description="4-aspartylphosphate" evidence="3">
    <location>
        <position position="66"/>
    </location>
</feature>
<dbReference type="CDD" id="cd00156">
    <property type="entry name" value="REC"/>
    <property type="match status" value="1"/>
</dbReference>
<dbReference type="Gene3D" id="2.40.50.1020">
    <property type="entry name" value="LytTr DNA-binding domain"/>
    <property type="match status" value="1"/>
</dbReference>
<keyword evidence="3" id="KW-0597">Phosphoprotein</keyword>
<comment type="caution">
    <text evidence="5">The sequence shown here is derived from an EMBL/GenBank/DDBJ whole genome shotgun (WGS) entry which is preliminary data.</text>
</comment>
<dbReference type="Proteomes" id="UP001469749">
    <property type="component" value="Unassembled WGS sequence"/>
</dbReference>
<dbReference type="InterPro" id="IPR011006">
    <property type="entry name" value="CheY-like_superfamily"/>
</dbReference>
<name>A0ABV1B209_9FIRM</name>
<dbReference type="InterPro" id="IPR046947">
    <property type="entry name" value="LytR-like"/>
</dbReference>
<organism evidence="5 6">
    <name type="scientific">Coprococcus intestinihominis</name>
    <dbReference type="NCBI Taxonomy" id="3133154"/>
    <lineage>
        <taxon>Bacteria</taxon>
        <taxon>Bacillati</taxon>
        <taxon>Bacillota</taxon>
        <taxon>Clostridia</taxon>
        <taxon>Lachnospirales</taxon>
        <taxon>Lachnospiraceae</taxon>
        <taxon>Coprococcus</taxon>
    </lineage>
</organism>
<feature type="domain" description="Response regulatory" evidence="4">
    <location>
        <begin position="10"/>
        <end position="129"/>
    </location>
</feature>
<protein>
    <recommendedName>
        <fullName evidence="1">Stage 0 sporulation protein A homolog</fullName>
    </recommendedName>
</protein>
<gene>
    <name evidence="5" type="ORF">WMO25_02550</name>
</gene>
<sequence>MAKGKDIMLKIAVIDDEEYYSELIRQTVCNWLMEKGCQGEIDCFDHADDFKTQIENGRCYDIYFMDIEMPDISGMELASYVRMKYDSPFIVFVTAHMEYSVKCYRYHAWQYITKDSIRTLIPETMDSLIQHLQAHKSNYYMIGGANDLIRIAYDQIQYLYKEGKYTLFHTDKTEVFRERRALSKVIEDMQQVDDAFIMTDKSYGVNIRHVLRLKDHMLIMRNGDSVPVSLPRYQQVKKAISDYWGRQAWK</sequence>
<keyword evidence="5" id="KW-0238">DNA-binding</keyword>
<dbReference type="GO" id="GO:0003677">
    <property type="term" value="F:DNA binding"/>
    <property type="evidence" value="ECO:0007669"/>
    <property type="project" value="UniProtKB-KW"/>
</dbReference>
<dbReference type="PANTHER" id="PTHR37299">
    <property type="entry name" value="TRANSCRIPTIONAL REGULATOR-RELATED"/>
    <property type="match status" value="1"/>
</dbReference>
<dbReference type="Pfam" id="PF04397">
    <property type="entry name" value="LytTR"/>
    <property type="match status" value="1"/>
</dbReference>
<dbReference type="Gene3D" id="3.40.50.2300">
    <property type="match status" value="1"/>
</dbReference>
<evidence type="ECO:0000256" key="1">
    <source>
        <dbReference type="ARBA" id="ARBA00018672"/>
    </source>
</evidence>
<dbReference type="Pfam" id="PF00072">
    <property type="entry name" value="Response_reg"/>
    <property type="match status" value="1"/>
</dbReference>
<proteinExistence type="predicted"/>
<keyword evidence="6" id="KW-1185">Reference proteome</keyword>
<dbReference type="InterPro" id="IPR001789">
    <property type="entry name" value="Sig_transdc_resp-reg_receiver"/>
</dbReference>
<evidence type="ECO:0000259" key="4">
    <source>
        <dbReference type="PROSITE" id="PS50110"/>
    </source>
</evidence>
<dbReference type="SMART" id="SM00850">
    <property type="entry name" value="LytTR"/>
    <property type="match status" value="1"/>
</dbReference>
<dbReference type="SMART" id="SM00448">
    <property type="entry name" value="REC"/>
    <property type="match status" value="1"/>
</dbReference>
<evidence type="ECO:0000256" key="2">
    <source>
        <dbReference type="ARBA" id="ARBA00024867"/>
    </source>
</evidence>
<dbReference type="EMBL" id="JBBMEK010000017">
    <property type="protein sequence ID" value="MEQ2363973.1"/>
    <property type="molecule type" value="Genomic_DNA"/>
</dbReference>
<dbReference type="InterPro" id="IPR007492">
    <property type="entry name" value="LytTR_DNA-bd_dom"/>
</dbReference>
<dbReference type="PROSITE" id="PS50110">
    <property type="entry name" value="RESPONSE_REGULATORY"/>
    <property type="match status" value="1"/>
</dbReference>
<dbReference type="PANTHER" id="PTHR37299:SF1">
    <property type="entry name" value="STAGE 0 SPORULATION PROTEIN A HOMOLOG"/>
    <property type="match status" value="1"/>
</dbReference>
<evidence type="ECO:0000256" key="3">
    <source>
        <dbReference type="PROSITE-ProRule" id="PRU00169"/>
    </source>
</evidence>
<comment type="function">
    <text evidence="2">May play the central regulatory role in sporulation. It may be an element of the effector pathway responsible for the activation of sporulation genes in response to nutritional stress. Spo0A may act in concert with spo0H (a sigma factor) to control the expression of some genes that are critical to the sporulation process.</text>
</comment>
<accession>A0ABV1B209</accession>
<reference evidence="5 6" key="1">
    <citation type="submission" date="2024-03" db="EMBL/GenBank/DDBJ databases">
        <title>Human intestinal bacterial collection.</title>
        <authorList>
            <person name="Pauvert C."/>
            <person name="Hitch T.C.A."/>
            <person name="Clavel T."/>
        </authorList>
    </citation>
    <scope>NUCLEOTIDE SEQUENCE [LARGE SCALE GENOMIC DNA]</scope>
    <source>
        <strain evidence="5 6">CLA-AA-H190</strain>
    </source>
</reference>
<evidence type="ECO:0000313" key="6">
    <source>
        <dbReference type="Proteomes" id="UP001469749"/>
    </source>
</evidence>
<dbReference type="SUPFAM" id="SSF52172">
    <property type="entry name" value="CheY-like"/>
    <property type="match status" value="1"/>
</dbReference>
<evidence type="ECO:0000313" key="5">
    <source>
        <dbReference type="EMBL" id="MEQ2363973.1"/>
    </source>
</evidence>